<reference evidence="3 4" key="1">
    <citation type="journal article" date="2014" name="Genome Biol.">
        <title>Transcriptome and methylome profiling reveals relics of genome dominance in the mesopolyploid Brassica oleracea.</title>
        <authorList>
            <person name="Parkin I.A."/>
            <person name="Koh C."/>
            <person name="Tang H."/>
            <person name="Robinson S.J."/>
            <person name="Kagale S."/>
            <person name="Clarke W.E."/>
            <person name="Town C.D."/>
            <person name="Nixon J."/>
            <person name="Krishnakumar V."/>
            <person name="Bidwell S.L."/>
            <person name="Denoeud F."/>
            <person name="Belcram H."/>
            <person name="Links M.G."/>
            <person name="Just J."/>
            <person name="Clarke C."/>
            <person name="Bender T."/>
            <person name="Huebert T."/>
            <person name="Mason A.S."/>
            <person name="Pires J.C."/>
            <person name="Barker G."/>
            <person name="Moore J."/>
            <person name="Walley P.G."/>
            <person name="Manoli S."/>
            <person name="Batley J."/>
            <person name="Edwards D."/>
            <person name="Nelson M.N."/>
            <person name="Wang X."/>
            <person name="Paterson A.H."/>
            <person name="King G."/>
            <person name="Bancroft I."/>
            <person name="Chalhoub B."/>
            <person name="Sharpe A.G."/>
        </authorList>
    </citation>
    <scope>NUCLEOTIDE SEQUENCE</scope>
    <source>
        <strain evidence="3 4">cv. TO1000</strain>
    </source>
</reference>
<sequence length="336" mass="38230">MALDRSGCDEMGRGRGLFIEDNSQSDSGWWPPGVSLRMAPDACTAAPRAPHGWLHVQDTCRTPPLLSDERLHDWNSCKAPQHHTHGWLHASVACAETPRASSINLVLLYVKLHFRGKLRAEETSFFQTAELLNRRASKNVMLPKRPPEQSKTSSNYGRATYSTHMSFDVRSREVSREEEEAREQREMEYRPPKQAISSKVYDLDLNGFTESQLRVVLSAFMILGHPDAVFNSQGDQEAALNDSAKGFLREFKLLIKVIKEGHVKMSVEESKLQMLRSQLDLFDKVWCAFLNSFVLWKFKDTRLLGEDKVRAACQLEISMIQKCKITPEGDRHCAHS</sequence>
<dbReference type="PANTHER" id="PTHR12832">
    <property type="entry name" value="TESTIS-SPECIFIC PROTEIN PBS13 T-COMPLEX 11"/>
    <property type="match status" value="1"/>
</dbReference>
<evidence type="ECO:0000256" key="2">
    <source>
        <dbReference type="SAM" id="MobiDB-lite"/>
    </source>
</evidence>
<dbReference type="STRING" id="109376.A0A0D3CVV8"/>
<reference evidence="3" key="2">
    <citation type="submission" date="2015-03" db="UniProtKB">
        <authorList>
            <consortium name="EnsemblPlants"/>
        </authorList>
    </citation>
    <scope>IDENTIFICATION</scope>
</reference>
<evidence type="ECO:0000313" key="4">
    <source>
        <dbReference type="Proteomes" id="UP000032141"/>
    </source>
</evidence>
<dbReference type="eggNOG" id="KOG1981">
    <property type="taxonomic scope" value="Eukaryota"/>
</dbReference>
<protein>
    <submittedName>
        <fullName evidence="3">Uncharacterized protein</fullName>
    </submittedName>
</protein>
<dbReference type="Gramene" id="Bo6g081240.1">
    <property type="protein sequence ID" value="Bo6g081240.1"/>
    <property type="gene ID" value="Bo6g081240"/>
</dbReference>
<dbReference type="Proteomes" id="UP000032141">
    <property type="component" value="Chromosome C6"/>
</dbReference>
<dbReference type="PANTHER" id="PTHR12832:SF34">
    <property type="entry name" value="T-COMPLEX PROTEIN 11"/>
    <property type="match status" value="1"/>
</dbReference>
<comment type="similarity">
    <text evidence="1">Belongs to the TCP11 family.</text>
</comment>
<dbReference type="EnsemblPlants" id="Bo6g081240.1">
    <property type="protein sequence ID" value="Bo6g081240.1"/>
    <property type="gene ID" value="Bo6g081240"/>
</dbReference>
<dbReference type="InterPro" id="IPR008862">
    <property type="entry name" value="Tcp11"/>
</dbReference>
<dbReference type="HOGENOM" id="CLU_827296_0_0_1"/>
<organism evidence="3 4">
    <name type="scientific">Brassica oleracea var. oleracea</name>
    <dbReference type="NCBI Taxonomy" id="109376"/>
    <lineage>
        <taxon>Eukaryota</taxon>
        <taxon>Viridiplantae</taxon>
        <taxon>Streptophyta</taxon>
        <taxon>Embryophyta</taxon>
        <taxon>Tracheophyta</taxon>
        <taxon>Spermatophyta</taxon>
        <taxon>Magnoliopsida</taxon>
        <taxon>eudicotyledons</taxon>
        <taxon>Gunneridae</taxon>
        <taxon>Pentapetalae</taxon>
        <taxon>rosids</taxon>
        <taxon>malvids</taxon>
        <taxon>Brassicales</taxon>
        <taxon>Brassicaceae</taxon>
        <taxon>Brassiceae</taxon>
        <taxon>Brassica</taxon>
    </lineage>
</organism>
<keyword evidence="4" id="KW-1185">Reference proteome</keyword>
<evidence type="ECO:0000313" key="3">
    <source>
        <dbReference type="EnsemblPlants" id="Bo6g081240.1"/>
    </source>
</evidence>
<proteinExistence type="inferred from homology"/>
<dbReference type="AlphaFoldDB" id="A0A0D3CVV8"/>
<accession>A0A0D3CVV8</accession>
<name>A0A0D3CVV8_BRAOL</name>
<evidence type="ECO:0000256" key="1">
    <source>
        <dbReference type="ARBA" id="ARBA00010954"/>
    </source>
</evidence>
<feature type="region of interest" description="Disordered" evidence="2">
    <location>
        <begin position="169"/>
        <end position="189"/>
    </location>
</feature>
<dbReference type="GO" id="GO:0007165">
    <property type="term" value="P:signal transduction"/>
    <property type="evidence" value="ECO:0007669"/>
    <property type="project" value="TreeGrafter"/>
</dbReference>